<dbReference type="AlphaFoldDB" id="A0A0K2T942"/>
<keyword evidence="2" id="KW-0812">Transmembrane</keyword>
<keyword evidence="2" id="KW-1133">Transmembrane helix</keyword>
<feature type="compositionally biased region" description="Polar residues" evidence="1">
    <location>
        <begin position="169"/>
        <end position="188"/>
    </location>
</feature>
<keyword evidence="2" id="KW-0472">Membrane</keyword>
<feature type="compositionally biased region" description="Pro residues" evidence="1">
    <location>
        <begin position="241"/>
        <end position="250"/>
    </location>
</feature>
<feature type="region of interest" description="Disordered" evidence="1">
    <location>
        <begin position="205"/>
        <end position="256"/>
    </location>
</feature>
<feature type="region of interest" description="Disordered" evidence="1">
    <location>
        <begin position="98"/>
        <end position="119"/>
    </location>
</feature>
<feature type="transmembrane region" description="Helical" evidence="2">
    <location>
        <begin position="62"/>
        <end position="87"/>
    </location>
</feature>
<name>A0A0K2T942_LEPSM</name>
<accession>A0A0K2T942</accession>
<feature type="region of interest" description="Disordered" evidence="1">
    <location>
        <begin position="142"/>
        <end position="188"/>
    </location>
</feature>
<organism evidence="4">
    <name type="scientific">Lepeophtheirus salmonis</name>
    <name type="common">Salmon louse</name>
    <name type="synonym">Caligus salmonis</name>
    <dbReference type="NCBI Taxonomy" id="72036"/>
    <lineage>
        <taxon>Eukaryota</taxon>
        <taxon>Metazoa</taxon>
        <taxon>Ecdysozoa</taxon>
        <taxon>Arthropoda</taxon>
        <taxon>Crustacea</taxon>
        <taxon>Multicrustacea</taxon>
        <taxon>Hexanauplia</taxon>
        <taxon>Copepoda</taxon>
        <taxon>Siphonostomatoida</taxon>
        <taxon>Caligidae</taxon>
        <taxon>Lepeophtheirus</taxon>
    </lineage>
</organism>
<feature type="chain" id="PRO_5005487594" evidence="3">
    <location>
        <begin position="22"/>
        <end position="256"/>
    </location>
</feature>
<reference evidence="4" key="1">
    <citation type="submission" date="2014-05" db="EMBL/GenBank/DDBJ databases">
        <authorList>
            <person name="Chronopoulou M."/>
        </authorList>
    </citation>
    <scope>NUCLEOTIDE SEQUENCE</scope>
    <source>
        <tissue evidence="4">Whole organism</tissue>
    </source>
</reference>
<evidence type="ECO:0000256" key="1">
    <source>
        <dbReference type="SAM" id="MobiDB-lite"/>
    </source>
</evidence>
<proteinExistence type="predicted"/>
<keyword evidence="3" id="KW-0732">Signal</keyword>
<feature type="signal peptide" evidence="3">
    <location>
        <begin position="1"/>
        <end position="21"/>
    </location>
</feature>
<sequence length="256" mass="26766">MKSFVVLLLMIVSLSINTVIAYECENSFDCPGTGDPDKMFCCEGQCCDSSSLSEIDMHIARVIGFVIMGLIIFGCCCCFGTCCYCVFKNKRQRGSVLQPPLGDQGNNQNPTNSGYAPAPTYPPSYPPGNAYPPAPSYPTVPSYTTTPAYPPNPMAGGSYPTETKDGTPLQPSGSTIYPPASNYTPGYPPSSTGAPVYPPASTGMPVYPPASTEGGGVYPPAAMGAPVYPPTSAAGGGSYPPYLPNQPPPSYTEYPA</sequence>
<feature type="non-terminal residue" evidence="4">
    <location>
        <position position="256"/>
    </location>
</feature>
<evidence type="ECO:0000256" key="3">
    <source>
        <dbReference type="SAM" id="SignalP"/>
    </source>
</evidence>
<dbReference type="EMBL" id="HACA01005253">
    <property type="protein sequence ID" value="CDW22614.1"/>
    <property type="molecule type" value="Transcribed_RNA"/>
</dbReference>
<evidence type="ECO:0000256" key="2">
    <source>
        <dbReference type="SAM" id="Phobius"/>
    </source>
</evidence>
<evidence type="ECO:0000313" key="4">
    <source>
        <dbReference type="EMBL" id="CDW22614.1"/>
    </source>
</evidence>
<protein>
    <submittedName>
        <fullName evidence="4">Uncharacterized protein</fullName>
    </submittedName>
</protein>